<evidence type="ECO:0000259" key="5">
    <source>
        <dbReference type="Pfam" id="PF16212"/>
    </source>
</evidence>
<dbReference type="Gene3D" id="3.40.50.1000">
    <property type="entry name" value="HAD superfamily/HAD-like"/>
    <property type="match status" value="1"/>
</dbReference>
<name>A0A2P2MIJ5_RHIMU</name>
<keyword evidence="4" id="KW-0472">Membrane</keyword>
<keyword evidence="3" id="KW-0460">Magnesium</keyword>
<dbReference type="GO" id="GO:0140326">
    <property type="term" value="F:ATPase-coupled intramembrane lipid transporter activity"/>
    <property type="evidence" value="ECO:0007669"/>
    <property type="project" value="TreeGrafter"/>
</dbReference>
<feature type="transmembrane region" description="Helical" evidence="4">
    <location>
        <begin position="55"/>
        <end position="72"/>
    </location>
</feature>
<feature type="transmembrane region" description="Helical" evidence="4">
    <location>
        <begin position="84"/>
        <end position="104"/>
    </location>
</feature>
<dbReference type="InterPro" id="IPR023298">
    <property type="entry name" value="ATPase_P-typ_TM_dom_sf"/>
</dbReference>
<accession>A0A2P2MIJ5</accession>
<dbReference type="InterPro" id="IPR032630">
    <property type="entry name" value="P_typ_ATPase_c"/>
</dbReference>
<evidence type="ECO:0000313" key="6">
    <source>
        <dbReference type="EMBL" id="MBX30063.1"/>
    </source>
</evidence>
<dbReference type="InterPro" id="IPR023214">
    <property type="entry name" value="HAD_sf"/>
</dbReference>
<dbReference type="GO" id="GO:0045332">
    <property type="term" value="P:phospholipid translocation"/>
    <property type="evidence" value="ECO:0007669"/>
    <property type="project" value="TreeGrafter"/>
</dbReference>
<dbReference type="SUPFAM" id="SSF81665">
    <property type="entry name" value="Calcium ATPase, transmembrane domain M"/>
    <property type="match status" value="1"/>
</dbReference>
<dbReference type="PANTHER" id="PTHR24092:SF175">
    <property type="entry name" value="PHOSPHOLIPID-TRANSPORTING ATPASE"/>
    <property type="match status" value="1"/>
</dbReference>
<reference evidence="6" key="1">
    <citation type="submission" date="2018-02" db="EMBL/GenBank/DDBJ databases">
        <title>Rhizophora mucronata_Transcriptome.</title>
        <authorList>
            <person name="Meera S.P."/>
            <person name="Sreeshan A."/>
            <person name="Augustine A."/>
        </authorList>
    </citation>
    <scope>NUCLEOTIDE SEQUENCE</scope>
    <source>
        <tissue evidence="6">Leaf</tissue>
    </source>
</reference>
<proteinExistence type="predicted"/>
<keyword evidence="4" id="KW-0812">Transmembrane</keyword>
<evidence type="ECO:0000256" key="2">
    <source>
        <dbReference type="ARBA" id="ARBA00022723"/>
    </source>
</evidence>
<organism evidence="6">
    <name type="scientific">Rhizophora mucronata</name>
    <name type="common">Asiatic mangrove</name>
    <dbReference type="NCBI Taxonomy" id="61149"/>
    <lineage>
        <taxon>Eukaryota</taxon>
        <taxon>Viridiplantae</taxon>
        <taxon>Streptophyta</taxon>
        <taxon>Embryophyta</taxon>
        <taxon>Tracheophyta</taxon>
        <taxon>Spermatophyta</taxon>
        <taxon>Magnoliopsida</taxon>
        <taxon>eudicotyledons</taxon>
        <taxon>Gunneridae</taxon>
        <taxon>Pentapetalae</taxon>
        <taxon>rosids</taxon>
        <taxon>fabids</taxon>
        <taxon>Malpighiales</taxon>
        <taxon>Rhizophoraceae</taxon>
        <taxon>Rhizophora</taxon>
    </lineage>
</organism>
<evidence type="ECO:0000256" key="1">
    <source>
        <dbReference type="ARBA" id="ARBA00004141"/>
    </source>
</evidence>
<evidence type="ECO:0000256" key="3">
    <source>
        <dbReference type="ARBA" id="ARBA00022842"/>
    </source>
</evidence>
<feature type="transmembrane region" description="Helical" evidence="4">
    <location>
        <begin position="168"/>
        <end position="190"/>
    </location>
</feature>
<evidence type="ECO:0000256" key="4">
    <source>
        <dbReference type="SAM" id="Phobius"/>
    </source>
</evidence>
<dbReference type="GO" id="GO:0005886">
    <property type="term" value="C:plasma membrane"/>
    <property type="evidence" value="ECO:0007669"/>
    <property type="project" value="TreeGrafter"/>
</dbReference>
<dbReference type="GO" id="GO:0046872">
    <property type="term" value="F:metal ion binding"/>
    <property type="evidence" value="ECO:0007669"/>
    <property type="project" value="UniProtKB-KW"/>
</dbReference>
<dbReference type="PANTHER" id="PTHR24092">
    <property type="entry name" value="PROBABLE PHOSPHOLIPID-TRANSPORTING ATPASE"/>
    <property type="match status" value="1"/>
</dbReference>
<dbReference type="Pfam" id="PF16212">
    <property type="entry name" value="PhoLip_ATPase_C"/>
    <property type="match status" value="1"/>
</dbReference>
<keyword evidence="4" id="KW-1133">Transmembrane helix</keyword>
<feature type="domain" description="P-type ATPase C-terminal" evidence="5">
    <location>
        <begin position="20"/>
        <end position="270"/>
    </location>
</feature>
<feature type="transmembrane region" description="Helical" evidence="4">
    <location>
        <begin position="202"/>
        <end position="221"/>
    </location>
</feature>
<feature type="transmembrane region" description="Helical" evidence="4">
    <location>
        <begin position="241"/>
        <end position="269"/>
    </location>
</feature>
<sequence length="327" mass="37695">MLQEADIGVGISGVEGMQAVMSSDIAIAQFRYLERLLLVHGHWCYRRISSMICYFFYKNITFGLSIFLYEAYASFSGQPAYNDWFLSLYNVFFTSLPVIALGVFDQDVSPRCSIKFPLLYQEGVQNALFSWRRIIGWMINGFCSAVIIFFFCTNAMEKQAFNHSGKTAGRGILGATIYTCVVWTVNIQMALSINYFTIIQHILIWGSIAFWYIFMLAYGAITPTFSTNAYKVFIEALAPAPSFWLVTLFVSFSAVVPYFSFSAIQMWFFPMYHQMIQWIKQEGQSDDPEYCEMVRQRSLRPNTVGFTARAVARTNRLKDRNRNHSRY</sequence>
<keyword evidence="2" id="KW-0479">Metal-binding</keyword>
<protein>
    <submittedName>
        <fullName evidence="6">Putative phospholipid-transporting ATPase 9</fullName>
    </submittedName>
</protein>
<feature type="transmembrane region" description="Helical" evidence="4">
    <location>
        <begin position="134"/>
        <end position="156"/>
    </location>
</feature>
<dbReference type="EMBL" id="GGEC01049579">
    <property type="protein sequence ID" value="MBX30063.1"/>
    <property type="molecule type" value="Transcribed_RNA"/>
</dbReference>
<comment type="subcellular location">
    <subcellularLocation>
        <location evidence="1">Membrane</location>
        <topology evidence="1">Multi-pass membrane protein</topology>
    </subcellularLocation>
</comment>
<dbReference type="AlphaFoldDB" id="A0A2P2MIJ5"/>